<evidence type="ECO:0000313" key="2">
    <source>
        <dbReference type="Proteomes" id="UP001281761"/>
    </source>
</evidence>
<organism evidence="1 2">
    <name type="scientific">Blattamonas nauphoetae</name>
    <dbReference type="NCBI Taxonomy" id="2049346"/>
    <lineage>
        <taxon>Eukaryota</taxon>
        <taxon>Metamonada</taxon>
        <taxon>Preaxostyla</taxon>
        <taxon>Oxymonadida</taxon>
        <taxon>Blattamonas</taxon>
    </lineage>
</organism>
<gene>
    <name evidence="1" type="ORF">BLNAU_4681</name>
</gene>
<comment type="caution">
    <text evidence="1">The sequence shown here is derived from an EMBL/GenBank/DDBJ whole genome shotgun (WGS) entry which is preliminary data.</text>
</comment>
<sequence length="86" mass="9343">MGGSPHRRQATSLKLPMLRSPAIHSPLPLALTSPSTLTFPRHTFPATGAHPASTVAPLRLDCLAGRQAIQLSDGCQRCHRQERRPD</sequence>
<name>A0ABQ9Y9T4_9EUKA</name>
<reference evidence="1 2" key="1">
    <citation type="journal article" date="2022" name="bioRxiv">
        <title>Genomics of Preaxostyla Flagellates Illuminates Evolutionary Transitions and the Path Towards Mitochondrial Loss.</title>
        <authorList>
            <person name="Novak L.V.F."/>
            <person name="Treitli S.C."/>
            <person name="Pyrih J."/>
            <person name="Halakuc P."/>
            <person name="Pipaliya S.V."/>
            <person name="Vacek V."/>
            <person name="Brzon O."/>
            <person name="Soukal P."/>
            <person name="Eme L."/>
            <person name="Dacks J.B."/>
            <person name="Karnkowska A."/>
            <person name="Elias M."/>
            <person name="Hampl V."/>
        </authorList>
    </citation>
    <scope>NUCLEOTIDE SEQUENCE [LARGE SCALE GENOMIC DNA]</scope>
    <source>
        <strain evidence="1">NAU3</strain>
        <tissue evidence="1">Gut</tissue>
    </source>
</reference>
<proteinExistence type="predicted"/>
<protein>
    <submittedName>
        <fullName evidence="1">Uncharacterized protein</fullName>
    </submittedName>
</protein>
<dbReference type="Proteomes" id="UP001281761">
    <property type="component" value="Unassembled WGS sequence"/>
</dbReference>
<evidence type="ECO:0000313" key="1">
    <source>
        <dbReference type="EMBL" id="KAK2960464.1"/>
    </source>
</evidence>
<keyword evidence="2" id="KW-1185">Reference proteome</keyword>
<accession>A0ABQ9Y9T4</accession>
<dbReference type="EMBL" id="JARBJD010000023">
    <property type="protein sequence ID" value="KAK2960464.1"/>
    <property type="molecule type" value="Genomic_DNA"/>
</dbReference>